<dbReference type="PANTHER" id="PTHR39181">
    <property type="entry name" value="TYROSINE-PROTEIN PHOSPHATASE YWQE"/>
    <property type="match status" value="1"/>
</dbReference>
<dbReference type="RefSeq" id="WP_285929934.1">
    <property type="nucleotide sequence ID" value="NZ_JASTZU010000009.1"/>
</dbReference>
<sequence>MIDVNSYTLQNTGIEKCISQMKNAADHGIDTIIATSDFDGFASEDEFDVVNYVQDLNKSLLDDNIPITILPGHRIFLSDNIITDLKDGFILPLNINSGFLLVELPADHVPAYFRQLLFDLQVLGYQVIINQPERNKGFIENPDALYELVKCGALSQIATTSIVGKSGKKVQKFTQQLIESNLTHFVASGANTGDNFYLEQAYAQIEKMFGTEKLYLFSENAQAIVDNQSAMIEEPVRIKKSKILGIF</sequence>
<comment type="similarity">
    <text evidence="1 5">Belongs to the metallo-dependent hydrolases superfamily. CpsB/CapC family.</text>
</comment>
<dbReference type="Gene3D" id="3.20.20.140">
    <property type="entry name" value="Metal-dependent hydrolases"/>
    <property type="match status" value="1"/>
</dbReference>
<dbReference type="PIRSF" id="PIRSF016557">
    <property type="entry name" value="Caps_synth_CpsB"/>
    <property type="match status" value="1"/>
</dbReference>
<evidence type="ECO:0000256" key="2">
    <source>
        <dbReference type="ARBA" id="ARBA00022801"/>
    </source>
</evidence>
<keyword evidence="7" id="KW-1185">Reference proteome</keyword>
<evidence type="ECO:0000313" key="7">
    <source>
        <dbReference type="Proteomes" id="UP001235343"/>
    </source>
</evidence>
<name>A0ABT7L047_9BACI</name>
<organism evidence="6 7">
    <name type="scientific">Aquibacillus rhizosphaerae</name>
    <dbReference type="NCBI Taxonomy" id="3051431"/>
    <lineage>
        <taxon>Bacteria</taxon>
        <taxon>Bacillati</taxon>
        <taxon>Bacillota</taxon>
        <taxon>Bacilli</taxon>
        <taxon>Bacillales</taxon>
        <taxon>Bacillaceae</taxon>
        <taxon>Aquibacillus</taxon>
    </lineage>
</organism>
<dbReference type="Proteomes" id="UP001235343">
    <property type="component" value="Unassembled WGS sequence"/>
</dbReference>
<protein>
    <recommendedName>
        <fullName evidence="5">Tyrosine-protein phosphatase</fullName>
        <ecNumber evidence="5">3.1.3.48</ecNumber>
    </recommendedName>
</protein>
<accession>A0ABT7L047</accession>
<evidence type="ECO:0000256" key="3">
    <source>
        <dbReference type="ARBA" id="ARBA00022912"/>
    </source>
</evidence>
<comment type="caution">
    <text evidence="6">The sequence shown here is derived from an EMBL/GenBank/DDBJ whole genome shotgun (WGS) entry which is preliminary data.</text>
</comment>
<dbReference type="Pfam" id="PF19567">
    <property type="entry name" value="CpsB_CapC"/>
    <property type="match status" value="1"/>
</dbReference>
<keyword evidence="3 5" id="KW-0904">Protein phosphatase</keyword>
<dbReference type="InterPro" id="IPR016667">
    <property type="entry name" value="Caps_polysacc_synth_CpsB/CapC"/>
</dbReference>
<evidence type="ECO:0000256" key="1">
    <source>
        <dbReference type="ARBA" id="ARBA00005750"/>
    </source>
</evidence>
<dbReference type="EMBL" id="JASTZU010000009">
    <property type="protein sequence ID" value="MDL4839113.1"/>
    <property type="molecule type" value="Genomic_DNA"/>
</dbReference>
<keyword evidence="2 5" id="KW-0378">Hydrolase</keyword>
<gene>
    <name evidence="6" type="ORF">QQS35_01375</name>
</gene>
<dbReference type="PANTHER" id="PTHR39181:SF1">
    <property type="entry name" value="TYROSINE-PROTEIN PHOSPHATASE YWQE"/>
    <property type="match status" value="1"/>
</dbReference>
<proteinExistence type="inferred from homology"/>
<evidence type="ECO:0000256" key="4">
    <source>
        <dbReference type="ARBA" id="ARBA00051722"/>
    </source>
</evidence>
<reference evidence="6 7" key="1">
    <citation type="submission" date="2023-06" db="EMBL/GenBank/DDBJ databases">
        <title>Aquibacillus rhizosphaerae LR5S19.</title>
        <authorList>
            <person name="Sun J.-Q."/>
        </authorList>
    </citation>
    <scope>NUCLEOTIDE SEQUENCE [LARGE SCALE GENOMIC DNA]</scope>
    <source>
        <strain evidence="6 7">LR5S19</strain>
    </source>
</reference>
<evidence type="ECO:0000313" key="6">
    <source>
        <dbReference type="EMBL" id="MDL4839113.1"/>
    </source>
</evidence>
<comment type="catalytic activity">
    <reaction evidence="4 5">
        <text>O-phospho-L-tyrosyl-[protein] + H2O = L-tyrosyl-[protein] + phosphate</text>
        <dbReference type="Rhea" id="RHEA:10684"/>
        <dbReference type="Rhea" id="RHEA-COMP:10136"/>
        <dbReference type="Rhea" id="RHEA-COMP:20101"/>
        <dbReference type="ChEBI" id="CHEBI:15377"/>
        <dbReference type="ChEBI" id="CHEBI:43474"/>
        <dbReference type="ChEBI" id="CHEBI:46858"/>
        <dbReference type="ChEBI" id="CHEBI:61978"/>
        <dbReference type="EC" id="3.1.3.48"/>
    </reaction>
</comment>
<dbReference type="EC" id="3.1.3.48" evidence="5"/>
<evidence type="ECO:0000256" key="5">
    <source>
        <dbReference type="PIRNR" id="PIRNR016557"/>
    </source>
</evidence>